<dbReference type="Gene3D" id="3.10.10.10">
    <property type="entry name" value="HIV Type 1 Reverse Transcriptase, subunit A, domain 1"/>
    <property type="match status" value="1"/>
</dbReference>
<dbReference type="FunFam" id="3.30.70.270:FF:000020">
    <property type="entry name" value="Transposon Tf2-6 polyprotein-like Protein"/>
    <property type="match status" value="1"/>
</dbReference>
<dbReference type="InterPro" id="IPR043128">
    <property type="entry name" value="Rev_trsase/Diguanyl_cyclase"/>
</dbReference>
<protein>
    <recommendedName>
        <fullName evidence="8">Peptidase A2 domain-containing protein</fullName>
    </recommendedName>
</protein>
<evidence type="ECO:0000256" key="4">
    <source>
        <dbReference type="ARBA" id="ARBA00022759"/>
    </source>
</evidence>
<dbReference type="EMBL" id="JBJQOH010000006">
    <property type="protein sequence ID" value="KAL3685370.1"/>
    <property type="molecule type" value="Genomic_DNA"/>
</dbReference>
<proteinExistence type="predicted"/>
<keyword evidence="4" id="KW-0255">Endonuclease</keyword>
<dbReference type="InterPro" id="IPR041577">
    <property type="entry name" value="RT_RNaseH_2"/>
</dbReference>
<dbReference type="PROSITE" id="PS50175">
    <property type="entry name" value="ASP_PROT_RETROV"/>
    <property type="match status" value="1"/>
</dbReference>
<dbReference type="PANTHER" id="PTHR37984">
    <property type="entry name" value="PROTEIN CBG26694"/>
    <property type="match status" value="1"/>
</dbReference>
<keyword evidence="5" id="KW-0378">Hydrolase</keyword>
<dbReference type="SUPFAM" id="SSF50630">
    <property type="entry name" value="Acid proteases"/>
    <property type="match status" value="1"/>
</dbReference>
<keyword evidence="6" id="KW-0511">Multifunctional enzyme</keyword>
<evidence type="ECO:0000256" key="2">
    <source>
        <dbReference type="ARBA" id="ARBA00022695"/>
    </source>
</evidence>
<keyword evidence="7" id="KW-0175">Coiled coil</keyword>
<dbReference type="InterPro" id="IPR000477">
    <property type="entry name" value="RT_dom"/>
</dbReference>
<keyword evidence="10" id="KW-1185">Reference proteome</keyword>
<dbReference type="Pfam" id="PF17919">
    <property type="entry name" value="RT_RNaseH_2"/>
    <property type="match status" value="1"/>
</dbReference>
<dbReference type="AlphaFoldDB" id="A0ABD3H4V0"/>
<evidence type="ECO:0000256" key="6">
    <source>
        <dbReference type="ARBA" id="ARBA00023268"/>
    </source>
</evidence>
<dbReference type="SUPFAM" id="SSF56672">
    <property type="entry name" value="DNA/RNA polymerases"/>
    <property type="match status" value="1"/>
</dbReference>
<dbReference type="InterPro" id="IPR050951">
    <property type="entry name" value="Retrovirus_Pol_polyprotein"/>
</dbReference>
<feature type="domain" description="Peptidase A2" evidence="8">
    <location>
        <begin position="78"/>
        <end position="115"/>
    </location>
</feature>
<accession>A0ABD3H4V0</accession>
<dbReference type="CDD" id="cd00303">
    <property type="entry name" value="retropepsin_like"/>
    <property type="match status" value="1"/>
</dbReference>
<dbReference type="Gene3D" id="1.10.340.70">
    <property type="match status" value="1"/>
</dbReference>
<organism evidence="9 10">
    <name type="scientific">Riccia sorocarpa</name>
    <dbReference type="NCBI Taxonomy" id="122646"/>
    <lineage>
        <taxon>Eukaryota</taxon>
        <taxon>Viridiplantae</taxon>
        <taxon>Streptophyta</taxon>
        <taxon>Embryophyta</taxon>
        <taxon>Marchantiophyta</taxon>
        <taxon>Marchantiopsida</taxon>
        <taxon>Marchantiidae</taxon>
        <taxon>Marchantiales</taxon>
        <taxon>Ricciaceae</taxon>
        <taxon>Riccia</taxon>
    </lineage>
</organism>
<dbReference type="InterPro" id="IPR043502">
    <property type="entry name" value="DNA/RNA_pol_sf"/>
</dbReference>
<dbReference type="GO" id="GO:0016787">
    <property type="term" value="F:hydrolase activity"/>
    <property type="evidence" value="ECO:0007669"/>
    <property type="project" value="UniProtKB-KW"/>
</dbReference>
<dbReference type="InterPro" id="IPR021109">
    <property type="entry name" value="Peptidase_aspartic_dom_sf"/>
</dbReference>
<keyword evidence="2" id="KW-0548">Nucleotidyltransferase</keyword>
<evidence type="ECO:0000313" key="9">
    <source>
        <dbReference type="EMBL" id="KAL3685370.1"/>
    </source>
</evidence>
<evidence type="ECO:0000256" key="7">
    <source>
        <dbReference type="SAM" id="Coils"/>
    </source>
</evidence>
<dbReference type="InterPro" id="IPR001995">
    <property type="entry name" value="Peptidase_A2_cat"/>
</dbReference>
<keyword evidence="3" id="KW-0540">Nuclease</keyword>
<dbReference type="CDD" id="cd01647">
    <property type="entry name" value="RT_LTR"/>
    <property type="match status" value="1"/>
</dbReference>
<name>A0ABD3H4V0_9MARC</name>
<evidence type="ECO:0000313" key="10">
    <source>
        <dbReference type="Proteomes" id="UP001633002"/>
    </source>
</evidence>
<dbReference type="Proteomes" id="UP001633002">
    <property type="component" value="Unassembled WGS sequence"/>
</dbReference>
<reference evidence="9 10" key="1">
    <citation type="submission" date="2024-09" db="EMBL/GenBank/DDBJ databases">
        <title>Chromosome-scale assembly of Riccia sorocarpa.</title>
        <authorList>
            <person name="Paukszto L."/>
        </authorList>
    </citation>
    <scope>NUCLEOTIDE SEQUENCE [LARGE SCALE GENOMIC DNA]</scope>
    <source>
        <strain evidence="9">LP-2024</strain>
        <tissue evidence="9">Aerial parts of the thallus</tissue>
    </source>
</reference>
<feature type="coiled-coil region" evidence="7">
    <location>
        <begin position="885"/>
        <end position="922"/>
    </location>
</feature>
<comment type="caution">
    <text evidence="9">The sequence shown here is derived from an EMBL/GenBank/DDBJ whole genome shotgun (WGS) entry which is preliminary data.</text>
</comment>
<evidence type="ECO:0000256" key="5">
    <source>
        <dbReference type="ARBA" id="ARBA00022801"/>
    </source>
</evidence>
<gene>
    <name evidence="9" type="ORF">R1sor_003392</name>
</gene>
<dbReference type="GO" id="GO:0016779">
    <property type="term" value="F:nucleotidyltransferase activity"/>
    <property type="evidence" value="ECO:0007669"/>
    <property type="project" value="UniProtKB-KW"/>
</dbReference>
<dbReference type="Gene3D" id="3.30.70.270">
    <property type="match status" value="2"/>
</dbReference>
<keyword evidence="1" id="KW-0808">Transferase</keyword>
<dbReference type="Pfam" id="PF00078">
    <property type="entry name" value="RVT_1"/>
    <property type="match status" value="1"/>
</dbReference>
<dbReference type="Gene3D" id="2.40.70.10">
    <property type="entry name" value="Acid Proteases"/>
    <property type="match status" value="1"/>
</dbReference>
<dbReference type="GO" id="GO:0004519">
    <property type="term" value="F:endonuclease activity"/>
    <property type="evidence" value="ECO:0007669"/>
    <property type="project" value="UniProtKB-KW"/>
</dbReference>
<sequence length="1042" mass="118806">MVKIIDSAAEIGCNTTVVDEEAEDDDCQHLVFVAGNAMEDDGEEETKVVASESDYRNEHWARATAEAKVCLGGLAELVKALVDNGSKINIMSKEVYDRGQWPIDLNHKWMIRGANNLKGDLYGACPEVPVKIGDIIVNQHFFVQTSAPYPVLLGMPYITAVRMETKVMNDGSHYARIRSLDDRRSVQFLTVRPNHERNRRSLRDDVARRGGVFPSSLLEAEVHTKYKVKPVATQLPRDSQYQMESAAKEPELRDVRKIGHKFTADTLSQLQIGGGGFLTELEKKVFKQMIARHGKAFAFSEDEIGCVDPKVIAPMVIFTIPHVPWDLKPIPVPRALLSKLIDLLKEKMSMGILEPSMAPYSSRWFTVPKKNGALRFIQDLQPANSVTIRNMGAGPIVDEVADEFAGRSVYSIGDLYSGYDQFQLAVESRDLTTMRTPLGLMRMCTLPQGATNSVAHMQNAMHKVLREFVPKVTIPFLDDIPVKGCAEEEKDETMDELTGCRKFVADHIHDVERILQRLEEVHLTLSEAKSRFGVSEILVVGHLCGSFGKKPNPVKVDAIARMADCGSVTEVRRFLGCCIFYRMSVPHYAHVADPLYALLKKGRKFLWGTEQREAVERLKRILQSPPVLQRLNYDCGRPIIITVDTSPKAIGWAVGQDDENGVRFASRFGAKILASRQREYPQVKRELWGVRTAMRTDRDLLIGAHVVLETDCLPLLGMIANCTTPDIHMLRWIAYIRSLNPELRHIAGKVNVVADMLSRARYENEDEMLREAEKEEIDVWCRVRVADVDLDLLPFREYLYSEILREVGFYLSTLRRREDWNDAEFSKVRRKAYGFLLRDGYLWKRPKRSDGDPLRVVDDSDTKQELLKEFHESLWAGHRGVWATYMKLKERESLLALRIRQLEKREEDLADAQQKLKEARLKNKGRFDRTHRLRPRPIQAGDWVLVYDSTLENQHSTVRKFSRRWFGPYVVVEARDNATYVLCELNGTQLRTLVVGKRVKIFKRRDGTLGELSEFLDVTLVPEEEATEDDSLEHEVENDDSL</sequence>
<dbReference type="PANTHER" id="PTHR37984:SF5">
    <property type="entry name" value="PROTEIN NYNRIN-LIKE"/>
    <property type="match status" value="1"/>
</dbReference>
<evidence type="ECO:0000256" key="1">
    <source>
        <dbReference type="ARBA" id="ARBA00022679"/>
    </source>
</evidence>
<evidence type="ECO:0000259" key="8">
    <source>
        <dbReference type="PROSITE" id="PS50175"/>
    </source>
</evidence>
<evidence type="ECO:0000256" key="3">
    <source>
        <dbReference type="ARBA" id="ARBA00022722"/>
    </source>
</evidence>